<organism evidence="1 2">
    <name type="scientific">Dolichospermum flos-aquae LEGE 04289</name>
    <dbReference type="NCBI Taxonomy" id="1828708"/>
    <lineage>
        <taxon>Bacteria</taxon>
        <taxon>Bacillati</taxon>
        <taxon>Cyanobacteriota</taxon>
        <taxon>Cyanophyceae</taxon>
        <taxon>Nostocales</taxon>
        <taxon>Aphanizomenonaceae</taxon>
        <taxon>Dolichospermum</taxon>
    </lineage>
</organism>
<evidence type="ECO:0000313" key="2">
    <source>
        <dbReference type="Proteomes" id="UP000597867"/>
    </source>
</evidence>
<protein>
    <submittedName>
        <fullName evidence="1">Uncharacterized protein</fullName>
    </submittedName>
</protein>
<comment type="caution">
    <text evidence="1">The sequence shown here is derived from an EMBL/GenBank/DDBJ whole genome shotgun (WGS) entry which is preliminary data.</text>
</comment>
<gene>
    <name evidence="1" type="ORF">IQ222_07025</name>
</gene>
<sequence length="62" mass="7198">MWDGKVGVNTWTALDKYEKLFGWQCEWPSSLSLTGIGGVDTLEKETNLRPWNRDQIQQFPIL</sequence>
<name>A0ACC5Q1M1_DOLFA</name>
<keyword evidence="2" id="KW-1185">Reference proteome</keyword>
<evidence type="ECO:0000313" key="1">
    <source>
        <dbReference type="EMBL" id="MBE9218542.1"/>
    </source>
</evidence>
<reference evidence="1" key="1">
    <citation type="submission" date="2020-10" db="EMBL/GenBank/DDBJ databases">
        <authorList>
            <person name="Castelo-Branco R."/>
            <person name="Eusebio N."/>
            <person name="Adriana R."/>
            <person name="Vieira A."/>
            <person name="Brugerolle De Fraissinette N."/>
            <person name="Rezende De Castro R."/>
            <person name="Schneider M.P."/>
            <person name="Vasconcelos V."/>
            <person name="Leao P.N."/>
        </authorList>
    </citation>
    <scope>NUCLEOTIDE SEQUENCE</scope>
    <source>
        <strain evidence="1">LEGE 04289</strain>
    </source>
</reference>
<accession>A0ACC5Q1M1</accession>
<dbReference type="EMBL" id="JADEWF010000017">
    <property type="protein sequence ID" value="MBE9218542.1"/>
    <property type="molecule type" value="Genomic_DNA"/>
</dbReference>
<dbReference type="Proteomes" id="UP000597867">
    <property type="component" value="Unassembled WGS sequence"/>
</dbReference>
<proteinExistence type="predicted"/>